<dbReference type="EMBL" id="JACRTG010000018">
    <property type="protein sequence ID" value="MBC8588051.1"/>
    <property type="molecule type" value="Genomic_DNA"/>
</dbReference>
<reference evidence="2" key="1">
    <citation type="submission" date="2020-08" db="EMBL/GenBank/DDBJ databases">
        <title>Genome public.</title>
        <authorList>
            <person name="Liu C."/>
            <person name="Sun Q."/>
        </authorList>
    </citation>
    <scope>NUCLEOTIDE SEQUENCE</scope>
    <source>
        <strain evidence="2">BX21</strain>
    </source>
</reference>
<gene>
    <name evidence="2" type="ORF">H8707_07355</name>
</gene>
<accession>A0A926EUU7</accession>
<protein>
    <submittedName>
        <fullName evidence="2">Helix-turn-helix domain-containing protein</fullName>
    </submittedName>
</protein>
<dbReference type="Pfam" id="PF12728">
    <property type="entry name" value="HTH_17"/>
    <property type="match status" value="1"/>
</dbReference>
<keyword evidence="3" id="KW-1185">Reference proteome</keyword>
<dbReference type="RefSeq" id="WP_262429503.1">
    <property type="nucleotide sequence ID" value="NZ_JACRTG010000018.1"/>
</dbReference>
<evidence type="ECO:0000313" key="3">
    <source>
        <dbReference type="Proteomes" id="UP000601171"/>
    </source>
</evidence>
<comment type="caution">
    <text evidence="2">The sequence shown here is derived from an EMBL/GenBank/DDBJ whole genome shotgun (WGS) entry which is preliminary data.</text>
</comment>
<evidence type="ECO:0000313" key="2">
    <source>
        <dbReference type="EMBL" id="MBC8588051.1"/>
    </source>
</evidence>
<name>A0A926EUU7_9FIRM</name>
<sequence length="58" mass="6840">MKMTVSEAAKLLGISPMGLRIALRQGRFSEFGEAWKNEEKWTYYINRIRLEKYLSKEA</sequence>
<feature type="domain" description="Helix-turn-helix" evidence="1">
    <location>
        <begin position="3"/>
        <end position="56"/>
    </location>
</feature>
<dbReference type="InterPro" id="IPR041657">
    <property type="entry name" value="HTH_17"/>
</dbReference>
<evidence type="ECO:0000259" key="1">
    <source>
        <dbReference type="Pfam" id="PF12728"/>
    </source>
</evidence>
<dbReference type="Proteomes" id="UP000601171">
    <property type="component" value="Unassembled WGS sequence"/>
</dbReference>
<dbReference type="AlphaFoldDB" id="A0A926EUU7"/>
<proteinExistence type="predicted"/>
<organism evidence="2 3">
    <name type="scientific">Paratissierella segnis</name>
    <dbReference type="NCBI Taxonomy" id="2763679"/>
    <lineage>
        <taxon>Bacteria</taxon>
        <taxon>Bacillati</taxon>
        <taxon>Bacillota</taxon>
        <taxon>Tissierellia</taxon>
        <taxon>Tissierellales</taxon>
        <taxon>Tissierellaceae</taxon>
        <taxon>Paratissierella</taxon>
    </lineage>
</organism>